<evidence type="ECO:0000313" key="2">
    <source>
        <dbReference type="Proteomes" id="UP000324575"/>
    </source>
</evidence>
<dbReference type="Gene3D" id="3.90.550.10">
    <property type="entry name" value="Spore Coat Polysaccharide Biosynthesis Protein SpsA, Chain A"/>
    <property type="match status" value="1"/>
</dbReference>
<dbReference type="AlphaFoldDB" id="A0A5M8P2I0"/>
<protein>
    <recommendedName>
        <fullName evidence="3">Glycosyltransferase 2-like domain-containing protein</fullName>
    </recommendedName>
</protein>
<gene>
    <name evidence="1" type="ORF">EZS26_001176</name>
</gene>
<reference evidence="1 2" key="1">
    <citation type="submission" date="2019-03" db="EMBL/GenBank/DDBJ databases">
        <title>Single cell metagenomics reveals metabolic interactions within the superorganism composed of flagellate Streblomastix strix and complex community of Bacteroidetes bacteria on its surface.</title>
        <authorList>
            <person name="Treitli S.C."/>
            <person name="Kolisko M."/>
            <person name="Husnik F."/>
            <person name="Keeling P."/>
            <person name="Hampl V."/>
        </authorList>
    </citation>
    <scope>NUCLEOTIDE SEQUENCE [LARGE SCALE GENOMIC DNA]</scope>
    <source>
        <strain evidence="1">St1</strain>
    </source>
</reference>
<dbReference type="SUPFAM" id="SSF53448">
    <property type="entry name" value="Nucleotide-diphospho-sugar transferases"/>
    <property type="match status" value="1"/>
</dbReference>
<dbReference type="Proteomes" id="UP000324575">
    <property type="component" value="Unassembled WGS sequence"/>
</dbReference>
<comment type="caution">
    <text evidence="1">The sequence shown here is derived from an EMBL/GenBank/DDBJ whole genome shotgun (WGS) entry which is preliminary data.</text>
</comment>
<dbReference type="Pfam" id="PF11735">
    <property type="entry name" value="CAP59_mtransfer"/>
    <property type="match status" value="1"/>
</dbReference>
<evidence type="ECO:0008006" key="3">
    <source>
        <dbReference type="Google" id="ProtNLM"/>
    </source>
</evidence>
<dbReference type="InterPro" id="IPR029044">
    <property type="entry name" value="Nucleotide-diphossugar_trans"/>
</dbReference>
<dbReference type="EMBL" id="SNRX01000006">
    <property type="protein sequence ID" value="KAA6302669.1"/>
    <property type="molecule type" value="Genomic_DNA"/>
</dbReference>
<dbReference type="InterPro" id="IPR021047">
    <property type="entry name" value="Mannosyltransferase_CMT1"/>
</dbReference>
<accession>A0A5M8P2I0</accession>
<sequence>MRQIYEKKGRFAKRVNYGVVLYYNNRYICAVFRNKNKDTRPINKQSTNGSMKNSTAVICALARDCAQAIQKNIPRIEALRKTFSECDVLIIENDSKDNTKVVLQDWAQKSQGVYVICNNFGTITIPTKANGKVFPTCTYYRIEKMARYRNMYLEWVEKQTKDYQYVVVLDIDVYWFSPKNIAPIIQKAPEDWGAICANGKCQRSCFGQFRYYDLYAFLKRKTDKINISCSEEIILQDPYTAVFSAFGGLAIYKYTAIQGLRYQALPYDDEQIEVQCEHINLNAGIADRGYKLYIAKNLKLNAFVFEIPYRIKLFVLKNKHIKSFLVKHHLANPSPS</sequence>
<organism evidence="1 2">
    <name type="scientific">Candidatus Ordinivivax streblomastigis</name>
    <dbReference type="NCBI Taxonomy" id="2540710"/>
    <lineage>
        <taxon>Bacteria</taxon>
        <taxon>Pseudomonadati</taxon>
        <taxon>Bacteroidota</taxon>
        <taxon>Bacteroidia</taxon>
        <taxon>Bacteroidales</taxon>
        <taxon>Candidatus Ordinivivax</taxon>
    </lineage>
</organism>
<name>A0A5M8P2I0_9BACT</name>
<evidence type="ECO:0000313" key="1">
    <source>
        <dbReference type="EMBL" id="KAA6302669.1"/>
    </source>
</evidence>
<proteinExistence type="predicted"/>